<evidence type="ECO:0000313" key="9">
    <source>
        <dbReference type="EMBL" id="OSK88030.1"/>
    </source>
</evidence>
<evidence type="ECO:0000313" key="10">
    <source>
        <dbReference type="Proteomes" id="UP000193942"/>
    </source>
</evidence>
<dbReference type="Gene3D" id="1.10.10.450">
    <property type="entry name" value="TraM protein, DNA-binding"/>
    <property type="match status" value="1"/>
</dbReference>
<dbReference type="Pfam" id="PF05261">
    <property type="entry name" value="Tra_M"/>
    <property type="match status" value="1"/>
</dbReference>
<gene>
    <name evidence="9" type="ORF">ECXG_04229</name>
</gene>
<dbReference type="Proteomes" id="UP000193942">
    <property type="component" value="Unassembled WGS sequence"/>
</dbReference>
<dbReference type="GO" id="GO:0003677">
    <property type="term" value="F:DNA binding"/>
    <property type="evidence" value="ECO:0007669"/>
    <property type="project" value="UniProtKB-KW"/>
</dbReference>
<dbReference type="SUPFAM" id="SSF47729">
    <property type="entry name" value="IHF-like DNA-binding proteins"/>
    <property type="match status" value="1"/>
</dbReference>
<accession>A0A1X3IU59</accession>
<dbReference type="CDD" id="cd14804">
    <property type="entry name" value="Tra_M"/>
    <property type="match status" value="1"/>
</dbReference>
<keyword evidence="8" id="KW-0804">Transcription</keyword>
<dbReference type="EMBL" id="ADIZ01000046">
    <property type="protein sequence ID" value="OSK88030.1"/>
    <property type="molecule type" value="Genomic_DNA"/>
</dbReference>
<comment type="caution">
    <text evidence="9">The sequence shown here is derived from an EMBL/GenBank/DDBJ whole genome shotgun (WGS) entry which is preliminary data.</text>
</comment>
<dbReference type="NCBIfam" id="NF010267">
    <property type="entry name" value="PRK13713.1"/>
    <property type="match status" value="1"/>
</dbReference>
<organism evidence="9 10">
    <name type="scientific">Escherichia coli TA447</name>
    <dbReference type="NCBI Taxonomy" id="656447"/>
    <lineage>
        <taxon>Bacteria</taxon>
        <taxon>Pseudomonadati</taxon>
        <taxon>Pseudomonadota</taxon>
        <taxon>Gammaproteobacteria</taxon>
        <taxon>Enterobacterales</taxon>
        <taxon>Enterobacteriaceae</taxon>
        <taxon>Escherichia</taxon>
    </lineage>
</organism>
<comment type="subcellular location">
    <subcellularLocation>
        <location evidence="1">Cytoplasm</location>
    </subcellularLocation>
</comment>
<protein>
    <recommendedName>
        <fullName evidence="3">Relaxosome protein TraM</fullName>
    </recommendedName>
</protein>
<sequence length="136" mass="16109">MVIFMPRQNVYLKQKTLDEIRNIVDERIAEGASTADANMSSVCSELLEVGLRITLQMKKREEEEERNGGLTDDELFRQRLLEECMKSRMASQYILSYMFDLTEIKEDSRKNYHDLISKFREEIKETMQTVFPDKEK</sequence>
<reference evidence="9 10" key="1">
    <citation type="submission" date="2010-04" db="EMBL/GenBank/DDBJ databases">
        <title>The Genome Sequence of Escherichia coli TA447.</title>
        <authorList>
            <consortium name="The Broad Institute Genome Sequencing Platform"/>
            <consortium name="The Broad Institute Genome Sequencing Center for Infectious Disease"/>
            <person name="Feldgarden M."/>
            <person name="Gordon D.M."/>
            <person name="Johnson J.R."/>
            <person name="Johnston B.D."/>
            <person name="Young S."/>
            <person name="Zeng Q."/>
            <person name="Koehrsen M."/>
            <person name="Alvarado L."/>
            <person name="Berlin A.M."/>
            <person name="Borenstein D."/>
            <person name="Chapman S.B."/>
            <person name="Chen Z."/>
            <person name="Engels R."/>
            <person name="Freedman E."/>
            <person name="Gellesch M."/>
            <person name="Goldberg J."/>
            <person name="Griggs A."/>
            <person name="Gujja S."/>
            <person name="Heilman E.R."/>
            <person name="Heiman D.I."/>
            <person name="Hepburn T.A."/>
            <person name="Howarth C."/>
            <person name="Jen D."/>
            <person name="Larson L."/>
            <person name="Mehta T."/>
            <person name="Park D."/>
            <person name="Pearson M."/>
            <person name="Richards J."/>
            <person name="Roberts A."/>
            <person name="Saif S."/>
            <person name="Shea T.D."/>
            <person name="Shenoy N."/>
            <person name="Sisk P."/>
            <person name="Stolte C."/>
            <person name="Sykes S.N."/>
            <person name="Walk T."/>
            <person name="White J."/>
            <person name="Yandava C."/>
            <person name="Haas B."/>
            <person name="Henn M.R."/>
            <person name="Nusbaum C."/>
            <person name="Birren B."/>
        </authorList>
    </citation>
    <scope>NUCLEOTIDE SEQUENCE [LARGE SCALE GENOMIC DNA]</scope>
    <source>
        <strain evidence="9 10">TA447</strain>
    </source>
</reference>
<evidence type="ECO:0000256" key="2">
    <source>
        <dbReference type="ARBA" id="ARBA00008859"/>
    </source>
</evidence>
<evidence type="ECO:0000256" key="4">
    <source>
        <dbReference type="ARBA" id="ARBA00022490"/>
    </source>
</evidence>
<evidence type="ECO:0000256" key="3">
    <source>
        <dbReference type="ARBA" id="ARBA00020534"/>
    </source>
</evidence>
<keyword evidence="4" id="KW-0963">Cytoplasm</keyword>
<comment type="similarity">
    <text evidence="2">Belongs to the relaxosome TraM family.</text>
</comment>
<evidence type="ECO:0000256" key="7">
    <source>
        <dbReference type="ARBA" id="ARBA00023125"/>
    </source>
</evidence>
<dbReference type="InterPro" id="IPR042073">
    <property type="entry name" value="TraM_DNA-bd"/>
</dbReference>
<evidence type="ECO:0000256" key="5">
    <source>
        <dbReference type="ARBA" id="ARBA00022971"/>
    </source>
</evidence>
<proteinExistence type="inferred from homology"/>
<keyword evidence="6" id="KW-0805">Transcription regulation</keyword>
<evidence type="ECO:0000256" key="1">
    <source>
        <dbReference type="ARBA" id="ARBA00004496"/>
    </source>
</evidence>
<dbReference type="GO" id="GO:0005737">
    <property type="term" value="C:cytoplasm"/>
    <property type="evidence" value="ECO:0007669"/>
    <property type="project" value="UniProtKB-SubCell"/>
</dbReference>
<evidence type="ECO:0000256" key="8">
    <source>
        <dbReference type="ARBA" id="ARBA00023163"/>
    </source>
</evidence>
<evidence type="ECO:0000256" key="6">
    <source>
        <dbReference type="ARBA" id="ARBA00023015"/>
    </source>
</evidence>
<dbReference type="AlphaFoldDB" id="A0A1X3IU59"/>
<dbReference type="Gene3D" id="1.10.287.2320">
    <property type="match status" value="1"/>
</dbReference>
<name>A0A1X3IU59_ECOLX</name>
<keyword evidence="7" id="KW-0238">DNA-binding</keyword>
<dbReference type="InterPro" id="IPR007925">
    <property type="entry name" value="TRelaxosome_TraM"/>
</dbReference>
<keyword evidence="5" id="KW-0184">Conjugation</keyword>
<dbReference type="InterPro" id="IPR010992">
    <property type="entry name" value="IHF-like_DNA-bd_dom_sf"/>
</dbReference>